<comment type="subcellular location">
    <subcellularLocation>
        <location evidence="1">Cell membrane</location>
        <topology evidence="1">Multi-pass membrane protein</topology>
    </subcellularLocation>
</comment>
<feature type="compositionally biased region" description="Low complexity" evidence="11">
    <location>
        <begin position="340"/>
        <end position="350"/>
    </location>
</feature>
<evidence type="ECO:0000259" key="13">
    <source>
        <dbReference type="PROSITE" id="PS50262"/>
    </source>
</evidence>
<feature type="transmembrane region" description="Helical" evidence="12">
    <location>
        <begin position="254"/>
        <end position="272"/>
    </location>
</feature>
<feature type="transmembrane region" description="Helical" evidence="12">
    <location>
        <begin position="152"/>
        <end position="172"/>
    </location>
</feature>
<dbReference type="GO" id="GO:0005886">
    <property type="term" value="C:plasma membrane"/>
    <property type="evidence" value="ECO:0007669"/>
    <property type="project" value="UniProtKB-SubCell"/>
</dbReference>
<gene>
    <name evidence="14" type="ORF">P5673_008675</name>
</gene>
<feature type="transmembrane region" description="Helical" evidence="12">
    <location>
        <begin position="30"/>
        <end position="55"/>
    </location>
</feature>
<evidence type="ECO:0000313" key="15">
    <source>
        <dbReference type="Proteomes" id="UP001249851"/>
    </source>
</evidence>
<feature type="region of interest" description="Disordered" evidence="11">
    <location>
        <begin position="339"/>
        <end position="394"/>
    </location>
</feature>
<keyword evidence="8 10" id="KW-0675">Receptor</keyword>
<dbReference type="SUPFAM" id="SSF81321">
    <property type="entry name" value="Family A G protein-coupled receptor-like"/>
    <property type="match status" value="1"/>
</dbReference>
<comment type="caution">
    <text evidence="14">The sequence shown here is derived from an EMBL/GenBank/DDBJ whole genome shotgun (WGS) entry which is preliminary data.</text>
</comment>
<evidence type="ECO:0000256" key="12">
    <source>
        <dbReference type="SAM" id="Phobius"/>
    </source>
</evidence>
<keyword evidence="7" id="KW-1015">Disulfide bond</keyword>
<keyword evidence="15" id="KW-1185">Reference proteome</keyword>
<dbReference type="PRINTS" id="PR00237">
    <property type="entry name" value="GPCRRHODOPSN"/>
</dbReference>
<feature type="transmembrane region" description="Helical" evidence="12">
    <location>
        <begin position="108"/>
        <end position="131"/>
    </location>
</feature>
<dbReference type="PANTHER" id="PTHR24248:SF199">
    <property type="entry name" value="IP13425P-RELATED"/>
    <property type="match status" value="1"/>
</dbReference>
<protein>
    <submittedName>
        <fullName evidence="14">Histamine H2 receptor</fullName>
    </submittedName>
</protein>
<keyword evidence="4 12" id="KW-1133">Transmembrane helix</keyword>
<evidence type="ECO:0000256" key="6">
    <source>
        <dbReference type="ARBA" id="ARBA00023136"/>
    </source>
</evidence>
<evidence type="ECO:0000256" key="8">
    <source>
        <dbReference type="ARBA" id="ARBA00023170"/>
    </source>
</evidence>
<evidence type="ECO:0000256" key="4">
    <source>
        <dbReference type="ARBA" id="ARBA00022989"/>
    </source>
</evidence>
<reference evidence="14" key="1">
    <citation type="journal article" date="2023" name="G3 (Bethesda)">
        <title>Whole genome assembly and annotation of the endangered Caribbean coral Acropora cervicornis.</title>
        <authorList>
            <person name="Selwyn J.D."/>
            <person name="Vollmer S.V."/>
        </authorList>
    </citation>
    <scope>NUCLEOTIDE SEQUENCE</scope>
    <source>
        <strain evidence="14">K2</strain>
    </source>
</reference>
<evidence type="ECO:0000256" key="1">
    <source>
        <dbReference type="ARBA" id="ARBA00004651"/>
    </source>
</evidence>
<name>A0AAD9VAK7_ACRCE</name>
<dbReference type="Proteomes" id="UP001249851">
    <property type="component" value="Unassembled WGS sequence"/>
</dbReference>
<evidence type="ECO:0000256" key="5">
    <source>
        <dbReference type="ARBA" id="ARBA00023040"/>
    </source>
</evidence>
<sequence>MELNDTTVGQNLSASDEGMGLPLFRPPFRYTVGVIFILIAVVATIGNIMVIFVILANKSLRVNPTNLFLLSLAISDLITVTLAMPFHIEFVFVQGVWKHGVFLCYAHLTAWLITVPTSILTLLAISIDRFMSLKDPLRRYRGSEFMNQRMTLIIIGVIWFYCILWALLPFMGWREKHIRPLDGGVCFVPYTIPYLMISSFLNFLGPLLFSCVFFILAFAIACKHQRNAQILGESGSRKHHSKEEKKFFARNIKATKTTLMFMAAFFLCWQPYRYFSIASNLYGGKNWRPYPFKAFILLMMLGYLNTALNPFLFAFRNKRFGSTYKKLFLSLKRAVHPMQSSTSRRPSSLNSRRESSTSEIPENDTKDVRLQSIRKKMATPNTTRKDVVDSQPSQ</sequence>
<organism evidence="14 15">
    <name type="scientific">Acropora cervicornis</name>
    <name type="common">Staghorn coral</name>
    <dbReference type="NCBI Taxonomy" id="6130"/>
    <lineage>
        <taxon>Eukaryota</taxon>
        <taxon>Metazoa</taxon>
        <taxon>Cnidaria</taxon>
        <taxon>Anthozoa</taxon>
        <taxon>Hexacorallia</taxon>
        <taxon>Scleractinia</taxon>
        <taxon>Astrocoeniina</taxon>
        <taxon>Acroporidae</taxon>
        <taxon>Acropora</taxon>
    </lineage>
</organism>
<dbReference type="PROSITE" id="PS50262">
    <property type="entry name" value="G_PROTEIN_RECEP_F1_2"/>
    <property type="match status" value="1"/>
</dbReference>
<dbReference type="GO" id="GO:0071880">
    <property type="term" value="P:adenylate cyclase-activating adrenergic receptor signaling pathway"/>
    <property type="evidence" value="ECO:0007669"/>
    <property type="project" value="TreeGrafter"/>
</dbReference>
<keyword evidence="6 12" id="KW-0472">Membrane</keyword>
<dbReference type="Pfam" id="PF00001">
    <property type="entry name" value="7tm_1"/>
    <property type="match status" value="1"/>
</dbReference>
<evidence type="ECO:0000256" key="11">
    <source>
        <dbReference type="SAM" id="MobiDB-lite"/>
    </source>
</evidence>
<dbReference type="GO" id="GO:0043410">
    <property type="term" value="P:positive regulation of MAPK cascade"/>
    <property type="evidence" value="ECO:0007669"/>
    <property type="project" value="TreeGrafter"/>
</dbReference>
<evidence type="ECO:0000256" key="10">
    <source>
        <dbReference type="RuleBase" id="RU000688"/>
    </source>
</evidence>
<feature type="domain" description="G-protein coupled receptors family 1 profile" evidence="13">
    <location>
        <begin position="46"/>
        <end position="313"/>
    </location>
</feature>
<evidence type="ECO:0000256" key="9">
    <source>
        <dbReference type="ARBA" id="ARBA00023224"/>
    </source>
</evidence>
<evidence type="ECO:0000256" key="2">
    <source>
        <dbReference type="ARBA" id="ARBA00022475"/>
    </source>
</evidence>
<evidence type="ECO:0000256" key="3">
    <source>
        <dbReference type="ARBA" id="ARBA00022692"/>
    </source>
</evidence>
<comment type="similarity">
    <text evidence="10">Belongs to the G-protein coupled receptor 1 family.</text>
</comment>
<feature type="transmembrane region" description="Helical" evidence="12">
    <location>
        <begin position="67"/>
        <end position="88"/>
    </location>
</feature>
<dbReference type="InterPro" id="IPR000276">
    <property type="entry name" value="GPCR_Rhodpsn"/>
</dbReference>
<dbReference type="Gene3D" id="1.20.1070.10">
    <property type="entry name" value="Rhodopsin 7-helix transmembrane proteins"/>
    <property type="match status" value="1"/>
</dbReference>
<proteinExistence type="inferred from homology"/>
<accession>A0AAD9VAK7</accession>
<dbReference type="InterPro" id="IPR017452">
    <property type="entry name" value="GPCR_Rhodpsn_7TM"/>
</dbReference>
<dbReference type="GO" id="GO:0004993">
    <property type="term" value="F:G protein-coupled serotonin receptor activity"/>
    <property type="evidence" value="ECO:0007669"/>
    <property type="project" value="UniProtKB-ARBA"/>
</dbReference>
<keyword evidence="5 10" id="KW-0297">G-protein coupled receptor</keyword>
<evidence type="ECO:0000313" key="14">
    <source>
        <dbReference type="EMBL" id="KAK2566915.1"/>
    </source>
</evidence>
<evidence type="ECO:0000256" key="7">
    <source>
        <dbReference type="ARBA" id="ARBA00023157"/>
    </source>
</evidence>
<dbReference type="CDD" id="cd14967">
    <property type="entry name" value="7tmA_amine_R-like"/>
    <property type="match status" value="1"/>
</dbReference>
<dbReference type="EMBL" id="JARQWQ010000015">
    <property type="protein sequence ID" value="KAK2566915.1"/>
    <property type="molecule type" value="Genomic_DNA"/>
</dbReference>
<keyword evidence="3 10" id="KW-0812">Transmembrane</keyword>
<dbReference type="SMART" id="SM01381">
    <property type="entry name" value="7TM_GPCR_Srsx"/>
    <property type="match status" value="1"/>
</dbReference>
<keyword evidence="9 10" id="KW-0807">Transducer</keyword>
<dbReference type="AlphaFoldDB" id="A0AAD9VAK7"/>
<reference evidence="14" key="2">
    <citation type="journal article" date="2023" name="Science">
        <title>Genomic signatures of disease resistance in endangered staghorn corals.</title>
        <authorList>
            <person name="Vollmer S.V."/>
            <person name="Selwyn J.D."/>
            <person name="Despard B.A."/>
            <person name="Roesel C.L."/>
        </authorList>
    </citation>
    <scope>NUCLEOTIDE SEQUENCE</scope>
    <source>
        <strain evidence="14">K2</strain>
    </source>
</reference>
<feature type="transmembrane region" description="Helical" evidence="12">
    <location>
        <begin position="292"/>
        <end position="315"/>
    </location>
</feature>
<dbReference type="PANTHER" id="PTHR24248">
    <property type="entry name" value="ADRENERGIC RECEPTOR-RELATED G-PROTEIN COUPLED RECEPTOR"/>
    <property type="match status" value="1"/>
</dbReference>
<keyword evidence="2" id="KW-1003">Cell membrane</keyword>
<dbReference type="PROSITE" id="PS00237">
    <property type="entry name" value="G_PROTEIN_RECEP_F1_1"/>
    <property type="match status" value="1"/>
</dbReference>
<feature type="transmembrane region" description="Helical" evidence="12">
    <location>
        <begin position="192"/>
        <end position="221"/>
    </location>
</feature>